<feature type="transmembrane region" description="Helical" evidence="7">
    <location>
        <begin position="222"/>
        <end position="247"/>
    </location>
</feature>
<dbReference type="PANTHER" id="PTHR33362:SF7">
    <property type="entry name" value="SLL1103 PROTEIN"/>
    <property type="match status" value="1"/>
</dbReference>
<keyword evidence="4 7" id="KW-0812">Transmembrane</keyword>
<comment type="similarity">
    <text evidence="7">Belongs to the TRAP transporter large permease family.</text>
</comment>
<evidence type="ECO:0000256" key="6">
    <source>
        <dbReference type="ARBA" id="ARBA00023136"/>
    </source>
</evidence>
<evidence type="ECO:0000256" key="3">
    <source>
        <dbReference type="ARBA" id="ARBA00022519"/>
    </source>
</evidence>
<feature type="transmembrane region" description="Helical" evidence="7">
    <location>
        <begin position="282"/>
        <end position="304"/>
    </location>
</feature>
<keyword evidence="2" id="KW-1003">Cell membrane</keyword>
<comment type="subcellular location">
    <subcellularLocation>
        <location evidence="1 7">Cell inner membrane</location>
        <topology evidence="1 7">Multi-pass membrane protein</topology>
    </subcellularLocation>
</comment>
<dbReference type="NCBIfam" id="TIGR00786">
    <property type="entry name" value="dctM"/>
    <property type="match status" value="1"/>
</dbReference>
<feature type="transmembrane region" description="Helical" evidence="7">
    <location>
        <begin position="349"/>
        <end position="366"/>
    </location>
</feature>
<evidence type="ECO:0000256" key="4">
    <source>
        <dbReference type="ARBA" id="ARBA00022692"/>
    </source>
</evidence>
<comment type="caution">
    <text evidence="9">The sequence shown here is derived from an EMBL/GenBank/DDBJ whole genome shotgun (WGS) entry which is preliminary data.</text>
</comment>
<comment type="function">
    <text evidence="7">Part of the tripartite ATP-independent periplasmic (TRAP) transport system.</text>
</comment>
<comment type="subunit">
    <text evidence="7">The complex comprises the extracytoplasmic solute receptor protein and the two transmembrane proteins.</text>
</comment>
<reference evidence="9 10" key="1">
    <citation type="journal article" date="2021" name="Front. Microbiol.">
        <title>Aerobic Denitrification and Heterotrophic Sulfur Oxidation in the Genus Halomonas Revealed by Six Novel Species Characterizations and Genome-Based Analysis.</title>
        <authorList>
            <person name="Wang L."/>
            <person name="Shao Z."/>
        </authorList>
    </citation>
    <scope>NUCLEOTIDE SEQUENCE [LARGE SCALE GENOMIC DNA]</scope>
    <source>
        <strain evidence="9 10">MCCC 1A11036</strain>
    </source>
</reference>
<evidence type="ECO:0000256" key="1">
    <source>
        <dbReference type="ARBA" id="ARBA00004429"/>
    </source>
</evidence>
<evidence type="ECO:0000256" key="5">
    <source>
        <dbReference type="ARBA" id="ARBA00022989"/>
    </source>
</evidence>
<dbReference type="Pfam" id="PF06808">
    <property type="entry name" value="DctM"/>
    <property type="match status" value="1"/>
</dbReference>
<evidence type="ECO:0000256" key="2">
    <source>
        <dbReference type="ARBA" id="ARBA00022475"/>
    </source>
</evidence>
<feature type="transmembrane region" description="Helical" evidence="7">
    <location>
        <begin position="372"/>
        <end position="399"/>
    </location>
</feature>
<organism evidence="9 10">
    <name type="scientific">Billgrantia zhangzhouensis</name>
    <dbReference type="NCBI Taxonomy" id="2733481"/>
    <lineage>
        <taxon>Bacteria</taxon>
        <taxon>Pseudomonadati</taxon>
        <taxon>Pseudomonadota</taxon>
        <taxon>Gammaproteobacteria</taxon>
        <taxon>Oceanospirillales</taxon>
        <taxon>Halomonadaceae</taxon>
        <taxon>Billgrantia</taxon>
    </lineage>
</organism>
<feature type="transmembrane region" description="Helical" evidence="7">
    <location>
        <begin position="100"/>
        <end position="133"/>
    </location>
</feature>
<keyword evidence="10" id="KW-1185">Reference proteome</keyword>
<feature type="domain" description="TRAP C4-dicarboxylate transport system permease DctM subunit" evidence="8">
    <location>
        <begin position="11"/>
        <end position="436"/>
    </location>
</feature>
<protein>
    <recommendedName>
        <fullName evidence="7">TRAP transporter large permease protein</fullName>
    </recommendedName>
</protein>
<dbReference type="Proteomes" id="UP001320122">
    <property type="component" value="Unassembled WGS sequence"/>
</dbReference>
<sequence>MTDSLWPILMLVVLLVGIFSGYSVAFVLAGTGVLFAFVADLPTVFLSMGVSRIYSGTLTNWLLIAIPLFVYMGLMLERSGVAERLLTSLARLLGPMPGGYAFSVIVIGIVMAASTGIIGASVVLLGLLALPMMKEAGYSRQTSSGLVAATGTLGILIPPSIMLIILGDTLRISVGHLFIGAVFPGLILGGLYIAYIAALALFRPGMMPPLPKSDKLGFAKTIILLLQDLVAPLVLVVAVLGSIVVGIATPTEAAGIGAIGATILALAAMRGRLHEFGEVLRATTKTTVMIIFVMLGATIFSLVFKRLGGESLILGAFLGLDVEPFTVIIMIMLLIFILGLFLEWVEITLIVLPLFAPIIIALDFGIPQEEAMLWFALLFALNLQTSFLTPPFGYALFYLRGIAPDGYTIGDIYRGVLPFVLLQLTALLLLLFFPGLATWLPQTLMGAG</sequence>
<feature type="transmembrane region" description="Helical" evidence="7">
    <location>
        <begin position="324"/>
        <end position="342"/>
    </location>
</feature>
<dbReference type="InterPro" id="IPR004681">
    <property type="entry name" value="TRAP_DctM"/>
</dbReference>
<feature type="transmembrane region" description="Helical" evidence="7">
    <location>
        <begin position="419"/>
        <end position="440"/>
    </location>
</feature>
<proteinExistence type="inferred from homology"/>
<feature type="transmembrane region" description="Helical" evidence="7">
    <location>
        <begin position="6"/>
        <end position="37"/>
    </location>
</feature>
<keyword evidence="7" id="KW-0813">Transport</keyword>
<evidence type="ECO:0000313" key="10">
    <source>
        <dbReference type="Proteomes" id="UP001320122"/>
    </source>
</evidence>
<dbReference type="PANTHER" id="PTHR33362">
    <property type="entry name" value="SIALIC ACID TRAP TRANSPORTER PERMEASE PROTEIN SIAT-RELATED"/>
    <property type="match status" value="1"/>
</dbReference>
<accession>A0ABS9AFN9</accession>
<feature type="transmembrane region" description="Helical" evidence="7">
    <location>
        <begin position="253"/>
        <end position="270"/>
    </location>
</feature>
<dbReference type="InterPro" id="IPR010656">
    <property type="entry name" value="DctM"/>
</dbReference>
<gene>
    <name evidence="9" type="ORF">HOP51_10450</name>
</gene>
<feature type="transmembrane region" description="Helical" evidence="7">
    <location>
        <begin position="58"/>
        <end position="76"/>
    </location>
</feature>
<evidence type="ECO:0000259" key="8">
    <source>
        <dbReference type="Pfam" id="PF06808"/>
    </source>
</evidence>
<evidence type="ECO:0000256" key="7">
    <source>
        <dbReference type="RuleBase" id="RU369079"/>
    </source>
</evidence>
<feature type="transmembrane region" description="Helical" evidence="7">
    <location>
        <begin position="145"/>
        <end position="166"/>
    </location>
</feature>
<keyword evidence="6 7" id="KW-0472">Membrane</keyword>
<dbReference type="EMBL" id="JABFTT010000007">
    <property type="protein sequence ID" value="MCE8020522.1"/>
    <property type="molecule type" value="Genomic_DNA"/>
</dbReference>
<keyword evidence="3 7" id="KW-0997">Cell inner membrane</keyword>
<keyword evidence="5 7" id="KW-1133">Transmembrane helix</keyword>
<name>A0ABS9AFN9_9GAMM</name>
<evidence type="ECO:0000313" key="9">
    <source>
        <dbReference type="EMBL" id="MCE8020522.1"/>
    </source>
</evidence>
<feature type="transmembrane region" description="Helical" evidence="7">
    <location>
        <begin position="178"/>
        <end position="202"/>
    </location>
</feature>